<dbReference type="GO" id="GO:0016853">
    <property type="term" value="F:isomerase activity"/>
    <property type="evidence" value="ECO:0007669"/>
    <property type="project" value="UniProtKB-KW"/>
</dbReference>
<organism evidence="1 2">
    <name type="scientific">Ornithinibacillus caprae</name>
    <dbReference type="NCBI Taxonomy" id="2678566"/>
    <lineage>
        <taxon>Bacteria</taxon>
        <taxon>Bacillati</taxon>
        <taxon>Bacillota</taxon>
        <taxon>Bacilli</taxon>
        <taxon>Bacillales</taxon>
        <taxon>Bacillaceae</taxon>
        <taxon>Ornithinibacillus</taxon>
    </lineage>
</organism>
<dbReference type="Proteomes" id="UP000469125">
    <property type="component" value="Unassembled WGS sequence"/>
</dbReference>
<dbReference type="SUPFAM" id="SSF52096">
    <property type="entry name" value="ClpP/crotonase"/>
    <property type="match status" value="1"/>
</dbReference>
<keyword evidence="2" id="KW-1185">Reference proteome</keyword>
<evidence type="ECO:0000313" key="1">
    <source>
        <dbReference type="EMBL" id="MUK89543.1"/>
    </source>
</evidence>
<dbReference type="CDD" id="cd06558">
    <property type="entry name" value="crotonase-like"/>
    <property type="match status" value="1"/>
</dbReference>
<comment type="caution">
    <text evidence="1">The sequence shown here is derived from an EMBL/GenBank/DDBJ whole genome shotgun (WGS) entry which is preliminary data.</text>
</comment>
<dbReference type="PANTHER" id="PTHR11941">
    <property type="entry name" value="ENOYL-COA HYDRATASE-RELATED"/>
    <property type="match status" value="1"/>
</dbReference>
<sequence>MGETVHYYRNRDGYGIIILDRIKKHNAISRQMAEDFRNSLKIASQDQIKFLIVTGAGEKMFCSGGDLSDLHGDLSPNDAFERLVEIKEILYSLVTFPVPTICLLNGNALGGGCEVATACDFRIAKESTMFGFVQTKLGIIPGWGGGELLYKKVHSSFAIQWLLEAETYSASYLLQQGWLHNVVSKDKWNDQMDVLGPFLSKSYEQMRVLKDQYKENLDINLLSEQMEKEVRRCANLWDSDEHIQAVRHFFNRK</sequence>
<dbReference type="AlphaFoldDB" id="A0A6N8FJF7"/>
<dbReference type="Pfam" id="PF00378">
    <property type="entry name" value="ECH_1"/>
    <property type="match status" value="1"/>
</dbReference>
<reference evidence="1 2" key="1">
    <citation type="submission" date="2019-11" db="EMBL/GenBank/DDBJ databases">
        <authorList>
            <person name="Li X."/>
        </authorList>
    </citation>
    <scope>NUCLEOTIDE SEQUENCE [LARGE SCALE GENOMIC DNA]</scope>
    <source>
        <strain evidence="1 2">L9</strain>
    </source>
</reference>
<dbReference type="GO" id="GO:0006635">
    <property type="term" value="P:fatty acid beta-oxidation"/>
    <property type="evidence" value="ECO:0007669"/>
    <property type="project" value="TreeGrafter"/>
</dbReference>
<dbReference type="EMBL" id="WOCA01000012">
    <property type="protein sequence ID" value="MUK89543.1"/>
    <property type="molecule type" value="Genomic_DNA"/>
</dbReference>
<name>A0A6N8FJF7_9BACI</name>
<dbReference type="InterPro" id="IPR029045">
    <property type="entry name" value="ClpP/crotonase-like_dom_sf"/>
</dbReference>
<dbReference type="Gene3D" id="3.90.226.10">
    <property type="entry name" value="2-enoyl-CoA Hydratase, Chain A, domain 1"/>
    <property type="match status" value="1"/>
</dbReference>
<gene>
    <name evidence="1" type="ORF">GMD78_14340</name>
</gene>
<proteinExistence type="predicted"/>
<dbReference type="RefSeq" id="WP_155669504.1">
    <property type="nucleotide sequence ID" value="NZ_WOCA01000012.1"/>
</dbReference>
<evidence type="ECO:0000313" key="2">
    <source>
        <dbReference type="Proteomes" id="UP000469125"/>
    </source>
</evidence>
<dbReference type="InterPro" id="IPR001753">
    <property type="entry name" value="Enoyl-CoA_hydra/iso"/>
</dbReference>
<protein>
    <submittedName>
        <fullName evidence="1">Enoyl-CoA hydratase/isomerase family protein</fullName>
    </submittedName>
</protein>
<accession>A0A6N8FJF7</accession>
<dbReference type="PANTHER" id="PTHR11941:SF54">
    <property type="entry name" value="ENOYL-COA HYDRATASE, MITOCHONDRIAL"/>
    <property type="match status" value="1"/>
</dbReference>
<keyword evidence="1" id="KW-0413">Isomerase</keyword>